<reference evidence="6" key="1">
    <citation type="submission" date="2020-07" db="EMBL/GenBank/DDBJ databases">
        <authorList>
            <person name="Ferguson B K."/>
        </authorList>
    </citation>
    <scope>NUCLEOTIDE SEQUENCE</scope>
    <source>
        <strain evidence="6">L06</strain>
    </source>
</reference>
<feature type="domain" description="DNL-type" evidence="5">
    <location>
        <begin position="1"/>
        <end position="76"/>
    </location>
</feature>
<dbReference type="InterPro" id="IPR024158">
    <property type="entry name" value="Mt_import_TIM15"/>
</dbReference>
<dbReference type="PANTHER" id="PTHR20922:SF13">
    <property type="entry name" value="DNL-TYPE ZINC FINGER PROTEIN"/>
    <property type="match status" value="1"/>
</dbReference>
<keyword evidence="2 4" id="KW-0863">Zinc-finger</keyword>
<proteinExistence type="predicted"/>
<organism evidence="6">
    <name type="scientific">Bracon brevicornis</name>
    <dbReference type="NCBI Taxonomy" id="1563983"/>
    <lineage>
        <taxon>Eukaryota</taxon>
        <taxon>Metazoa</taxon>
        <taxon>Ecdysozoa</taxon>
        <taxon>Arthropoda</taxon>
        <taxon>Hexapoda</taxon>
        <taxon>Insecta</taxon>
        <taxon>Pterygota</taxon>
        <taxon>Neoptera</taxon>
        <taxon>Endopterygota</taxon>
        <taxon>Hymenoptera</taxon>
        <taxon>Apocrita</taxon>
        <taxon>Ichneumonoidea</taxon>
        <taxon>Braconidae</taxon>
        <taxon>Braconinae</taxon>
        <taxon>Bracon</taxon>
    </lineage>
</organism>
<evidence type="ECO:0000256" key="1">
    <source>
        <dbReference type="ARBA" id="ARBA00022723"/>
    </source>
</evidence>
<dbReference type="GO" id="GO:0005739">
    <property type="term" value="C:mitochondrion"/>
    <property type="evidence" value="ECO:0007669"/>
    <property type="project" value="TreeGrafter"/>
</dbReference>
<sequence>MSKQAYETGVVLIRCDGCQNNHLIADNLGWFGVDQRKRNIEWIMKHKGETVKRLTVYGSDSTEFVPKTGDIANDEEKIKQIDVKIAES</sequence>
<dbReference type="PROSITE" id="PS51501">
    <property type="entry name" value="ZF_DNL"/>
    <property type="match status" value="1"/>
</dbReference>
<evidence type="ECO:0000256" key="3">
    <source>
        <dbReference type="ARBA" id="ARBA00022833"/>
    </source>
</evidence>
<dbReference type="GO" id="GO:0006457">
    <property type="term" value="P:protein folding"/>
    <property type="evidence" value="ECO:0007669"/>
    <property type="project" value="TreeGrafter"/>
</dbReference>
<evidence type="ECO:0000256" key="4">
    <source>
        <dbReference type="PROSITE-ProRule" id="PRU00834"/>
    </source>
</evidence>
<evidence type="ECO:0000256" key="2">
    <source>
        <dbReference type="ARBA" id="ARBA00022771"/>
    </source>
</evidence>
<name>A0A6V7J7C2_9HYME</name>
<gene>
    <name evidence="6" type="ORF">BBRV_LOCUS43683</name>
</gene>
<dbReference type="GO" id="GO:0030150">
    <property type="term" value="P:protein import into mitochondrial matrix"/>
    <property type="evidence" value="ECO:0007669"/>
    <property type="project" value="TreeGrafter"/>
</dbReference>
<keyword evidence="3" id="KW-0862">Zinc</keyword>
<dbReference type="PANTHER" id="PTHR20922">
    <property type="entry name" value="DNL-TYPE ZINC FINGER PROTEIN"/>
    <property type="match status" value="1"/>
</dbReference>
<protein>
    <recommendedName>
        <fullName evidence="5">DNL-type domain-containing protein</fullName>
    </recommendedName>
</protein>
<keyword evidence="1" id="KW-0479">Metal-binding</keyword>
<evidence type="ECO:0000259" key="5">
    <source>
        <dbReference type="PROSITE" id="PS51501"/>
    </source>
</evidence>
<accession>A0A6V7J7C2</accession>
<dbReference type="GO" id="GO:0051087">
    <property type="term" value="F:protein-folding chaperone binding"/>
    <property type="evidence" value="ECO:0007669"/>
    <property type="project" value="TreeGrafter"/>
</dbReference>
<dbReference type="AlphaFoldDB" id="A0A6V7J7C2"/>
<dbReference type="GO" id="GO:0050821">
    <property type="term" value="P:protein stabilization"/>
    <property type="evidence" value="ECO:0007669"/>
    <property type="project" value="TreeGrafter"/>
</dbReference>
<dbReference type="EMBL" id="CADCXW020000015">
    <property type="protein sequence ID" value="CAD1547382.1"/>
    <property type="molecule type" value="Genomic_DNA"/>
</dbReference>
<dbReference type="InterPro" id="IPR007853">
    <property type="entry name" value="Znf_DNL-typ"/>
</dbReference>
<evidence type="ECO:0000313" key="6">
    <source>
        <dbReference type="EMBL" id="CAD1547382.1"/>
    </source>
</evidence>
<dbReference type="Pfam" id="PF05180">
    <property type="entry name" value="zf-DNL"/>
    <property type="match status" value="1"/>
</dbReference>
<dbReference type="GO" id="GO:0008270">
    <property type="term" value="F:zinc ion binding"/>
    <property type="evidence" value="ECO:0007669"/>
    <property type="project" value="UniProtKB-KW"/>
</dbReference>